<accession>A0A6J3K1Y7</accession>
<reference evidence="2" key="1">
    <citation type="submission" date="2025-08" db="UniProtKB">
        <authorList>
            <consortium name="RefSeq"/>
        </authorList>
    </citation>
    <scope>IDENTIFICATION</scope>
    <source>
        <tissue evidence="2">Muscle</tissue>
    </source>
</reference>
<dbReference type="RefSeq" id="XP_033347088.1">
    <property type="nucleotide sequence ID" value="XM_033491197.1"/>
</dbReference>
<evidence type="ECO:0000313" key="1">
    <source>
        <dbReference type="Proteomes" id="UP000504631"/>
    </source>
</evidence>
<gene>
    <name evidence="2" type="primary">LOC117232059</name>
</gene>
<dbReference type="KEGG" id="bvk:117232059"/>
<keyword evidence="1" id="KW-1185">Reference proteome</keyword>
<dbReference type="Proteomes" id="UP000504631">
    <property type="component" value="Unplaced"/>
</dbReference>
<proteinExistence type="predicted"/>
<organism evidence="1 2">
    <name type="scientific">Bombus vosnesenskii</name>
    <dbReference type="NCBI Taxonomy" id="207650"/>
    <lineage>
        <taxon>Eukaryota</taxon>
        <taxon>Metazoa</taxon>
        <taxon>Ecdysozoa</taxon>
        <taxon>Arthropoda</taxon>
        <taxon>Hexapoda</taxon>
        <taxon>Insecta</taxon>
        <taxon>Pterygota</taxon>
        <taxon>Neoptera</taxon>
        <taxon>Endopterygota</taxon>
        <taxon>Hymenoptera</taxon>
        <taxon>Apocrita</taxon>
        <taxon>Aculeata</taxon>
        <taxon>Apoidea</taxon>
        <taxon>Anthophila</taxon>
        <taxon>Apidae</taxon>
        <taxon>Bombus</taxon>
        <taxon>Pyrobombus</taxon>
    </lineage>
</organism>
<dbReference type="GeneID" id="117232059"/>
<name>A0A6J3K1Y7_9HYME</name>
<dbReference type="AlphaFoldDB" id="A0A6J3K1Y7"/>
<evidence type="ECO:0000313" key="2">
    <source>
        <dbReference type="RefSeq" id="XP_033347088.1"/>
    </source>
</evidence>
<sequence length="372" mass="44221">MKSKSTSVQNFGNFVEQMIDEALENNEQMTQFHRMIYEKWNIKKLSELENTEWMRNENKSLESDKQNISATVAHRRSRRHKHKRSSLMIFCKIPTSERNLMGQSLTMQAHNSVSIVKKQSTTNKSDNFSELNDINFGDTKIVELWKNSTKRATDELQIATNNVLAKACKPDRIHGLVKQQQSRRKLSFEDWKDKKTVIYQQILRKIETERQRKLLENLANMKWKKVIRQAQIRKKQEDKYRQKQKLFRRKHFETTKRTGAIVKSNCDSIHEAQIINECVLYTPKNQKEIKLDKEKRIVSNIMQGSKLNSAASNGRKNKTVLMEDSMENIKFYFWLNQLNCALHKKYLRERRHLVRSFYCQPFYYGSATPYIK</sequence>
<protein>
    <submittedName>
        <fullName evidence="2">Uncharacterized protein LOC117232059</fullName>
    </submittedName>
</protein>